<evidence type="ECO:0000313" key="9">
    <source>
        <dbReference type="EMBL" id="NMM49978.1"/>
    </source>
</evidence>
<dbReference type="Gene3D" id="1.10.10.10">
    <property type="entry name" value="Winged helix-like DNA-binding domain superfamily/Winged helix DNA-binding domain"/>
    <property type="match status" value="1"/>
</dbReference>
<feature type="repeat" description="TPR" evidence="6">
    <location>
        <begin position="188"/>
        <end position="221"/>
    </location>
</feature>
<keyword evidence="4 6" id="KW-0802">TPR repeat</keyword>
<dbReference type="SMART" id="SM00421">
    <property type="entry name" value="HTH_LUXR"/>
    <property type="match status" value="1"/>
</dbReference>
<keyword evidence="2" id="KW-0963">Cytoplasm</keyword>
<dbReference type="InterPro" id="IPR019734">
    <property type="entry name" value="TPR_rpt"/>
</dbReference>
<comment type="caution">
    <text evidence="9">The sequence shown here is derived from an EMBL/GenBank/DDBJ whole genome shotgun (WGS) entry which is preliminary data.</text>
</comment>
<keyword evidence="7" id="KW-1133">Transmembrane helix</keyword>
<sequence length="627" mass="72757">MSISILFIFRFLIASLLIPNHNSLEDECPAEKYLQLGLEQRKHDLYDALSSFNKGYQSAIECDEQELIVLSKIRSAEVYFMLNDIDTALSILKSNTILIQRIKNERLILQNKLALGLGYYYQGEYHHAESILKESLDLAKQIDSSFYAKALNNIGLVKHVQFQYDSALKYYLLGYEVKKRMSSQTNLASTASNIGSVYKKIGNYQEALKYLNEAIYYDSINQNPIGIAQSLNNIAAVFIDDNLPEKAIPVLLEASSKFKEYGYLRGFASTQFNLGKLYFDTKSNPLLSEAYYFSAAQIYDSLDMGENEFITYLSLVELKLSENQTEEAWSYFLKSQNKLETIDSSSIDMSKYYFINSELNKEIANYQNAYHYLKKSYELKDSLKFSEQKSRIEEIVEKQKYLLASQKLELANKEHRLEIISDRIVLVIVILILAFVIFCYIYFVQLSKRKNAEFRYSIENEKADYRRLRILELEKEQLKTLLEQKQESLLNQRSLIQEKHKILGDLGNEISEIIKNDSVEDSVIRKSIKDILKDYNKRIDFDSEKWYRRYLESSAWSEFNQKLDQIGGGLTENEKRLAILLRSDFNSKEIAIAIGVAPKTIDMSRYRLRKKIGLKTGESLVDYLKSL</sequence>
<evidence type="ECO:0000259" key="8">
    <source>
        <dbReference type="PROSITE" id="PS00622"/>
    </source>
</evidence>
<dbReference type="AlphaFoldDB" id="A0A848J3S8"/>
<gene>
    <name evidence="9" type="ORF">HH304_16345</name>
</gene>
<dbReference type="SMART" id="SM00028">
    <property type="entry name" value="TPR"/>
    <property type="match status" value="4"/>
</dbReference>
<keyword evidence="7" id="KW-0472">Membrane</keyword>
<dbReference type="GO" id="GO:0003677">
    <property type="term" value="F:DNA binding"/>
    <property type="evidence" value="ECO:0007669"/>
    <property type="project" value="InterPro"/>
</dbReference>
<dbReference type="Pfam" id="PF13424">
    <property type="entry name" value="TPR_12"/>
    <property type="match status" value="1"/>
</dbReference>
<dbReference type="EMBL" id="JABBNU010000010">
    <property type="protein sequence ID" value="NMM49978.1"/>
    <property type="molecule type" value="Genomic_DNA"/>
</dbReference>
<evidence type="ECO:0000256" key="1">
    <source>
        <dbReference type="ARBA" id="ARBA00004496"/>
    </source>
</evidence>
<comment type="subcellular location">
    <subcellularLocation>
        <location evidence="1">Cytoplasm</location>
    </subcellularLocation>
</comment>
<dbReference type="SUPFAM" id="SSF48452">
    <property type="entry name" value="TPR-like"/>
    <property type="match status" value="2"/>
</dbReference>
<dbReference type="InterPro" id="IPR051476">
    <property type="entry name" value="Bac_ResReg_Asp_Phosphatase"/>
</dbReference>
<evidence type="ECO:0000256" key="3">
    <source>
        <dbReference type="ARBA" id="ARBA00022737"/>
    </source>
</evidence>
<comment type="similarity">
    <text evidence="5">Belongs to the Rap family.</text>
</comment>
<feature type="domain" description="HTH luxR-type" evidence="8">
    <location>
        <begin position="584"/>
        <end position="611"/>
    </location>
</feature>
<dbReference type="SUPFAM" id="SSF46894">
    <property type="entry name" value="C-terminal effector domain of the bipartite response regulators"/>
    <property type="match status" value="1"/>
</dbReference>
<dbReference type="InterPro" id="IPR016032">
    <property type="entry name" value="Sig_transdc_resp-reg_C-effctor"/>
</dbReference>
<dbReference type="PROSITE" id="PS50293">
    <property type="entry name" value="TPR_REGION"/>
    <property type="match status" value="1"/>
</dbReference>
<proteinExistence type="inferred from homology"/>
<evidence type="ECO:0000256" key="6">
    <source>
        <dbReference type="PROSITE-ProRule" id="PRU00339"/>
    </source>
</evidence>
<dbReference type="Gene3D" id="1.25.40.10">
    <property type="entry name" value="Tetratricopeptide repeat domain"/>
    <property type="match status" value="2"/>
</dbReference>
<dbReference type="GO" id="GO:0005737">
    <property type="term" value="C:cytoplasm"/>
    <property type="evidence" value="ECO:0007669"/>
    <property type="project" value="UniProtKB-SubCell"/>
</dbReference>
<dbReference type="PROSITE" id="PS00622">
    <property type="entry name" value="HTH_LUXR_1"/>
    <property type="match status" value="1"/>
</dbReference>
<name>A0A848J3S8_9BACT</name>
<evidence type="ECO:0000256" key="5">
    <source>
        <dbReference type="ARBA" id="ARBA00038253"/>
    </source>
</evidence>
<dbReference type="PANTHER" id="PTHR46630:SF1">
    <property type="entry name" value="TETRATRICOPEPTIDE REPEAT PROTEIN 29"/>
    <property type="match status" value="1"/>
</dbReference>
<protein>
    <submittedName>
        <fullName evidence="9">Tetratricopeptide repeat protein</fullName>
    </submittedName>
</protein>
<keyword evidence="10" id="KW-1185">Reference proteome</keyword>
<organism evidence="9 10">
    <name type="scientific">Marinigracilibium pacificum</name>
    <dbReference type="NCBI Taxonomy" id="2729599"/>
    <lineage>
        <taxon>Bacteria</taxon>
        <taxon>Pseudomonadati</taxon>
        <taxon>Bacteroidota</taxon>
        <taxon>Cytophagia</taxon>
        <taxon>Cytophagales</taxon>
        <taxon>Flammeovirgaceae</taxon>
        <taxon>Marinigracilibium</taxon>
    </lineage>
</organism>
<dbReference type="PANTHER" id="PTHR46630">
    <property type="entry name" value="TETRATRICOPEPTIDE REPEAT PROTEIN 29"/>
    <property type="match status" value="1"/>
</dbReference>
<dbReference type="PROSITE" id="PS50005">
    <property type="entry name" value="TPR"/>
    <property type="match status" value="1"/>
</dbReference>
<dbReference type="InterPro" id="IPR011990">
    <property type="entry name" value="TPR-like_helical_dom_sf"/>
</dbReference>
<dbReference type="Pfam" id="PF13374">
    <property type="entry name" value="TPR_10"/>
    <property type="match status" value="1"/>
</dbReference>
<evidence type="ECO:0000256" key="2">
    <source>
        <dbReference type="ARBA" id="ARBA00022490"/>
    </source>
</evidence>
<dbReference type="GO" id="GO:0006355">
    <property type="term" value="P:regulation of DNA-templated transcription"/>
    <property type="evidence" value="ECO:0007669"/>
    <property type="project" value="InterPro"/>
</dbReference>
<dbReference type="InterPro" id="IPR036388">
    <property type="entry name" value="WH-like_DNA-bd_sf"/>
</dbReference>
<dbReference type="RefSeq" id="WP_169683645.1">
    <property type="nucleotide sequence ID" value="NZ_JABBNU010000010.1"/>
</dbReference>
<keyword evidence="7" id="KW-0812">Transmembrane</keyword>
<reference evidence="9 10" key="1">
    <citation type="submission" date="2020-04" db="EMBL/GenBank/DDBJ databases">
        <title>Flammeovirgaceae bacterium KN852 isolated from deep sea.</title>
        <authorList>
            <person name="Zhang D.-C."/>
        </authorList>
    </citation>
    <scope>NUCLEOTIDE SEQUENCE [LARGE SCALE GENOMIC DNA]</scope>
    <source>
        <strain evidence="9 10">KN852</strain>
    </source>
</reference>
<accession>A0A848J3S8</accession>
<evidence type="ECO:0000256" key="4">
    <source>
        <dbReference type="ARBA" id="ARBA00022803"/>
    </source>
</evidence>
<dbReference type="Proteomes" id="UP000559010">
    <property type="component" value="Unassembled WGS sequence"/>
</dbReference>
<evidence type="ECO:0000256" key="7">
    <source>
        <dbReference type="SAM" id="Phobius"/>
    </source>
</evidence>
<evidence type="ECO:0000313" key="10">
    <source>
        <dbReference type="Proteomes" id="UP000559010"/>
    </source>
</evidence>
<keyword evidence="3" id="KW-0677">Repeat</keyword>
<dbReference type="InterPro" id="IPR000792">
    <property type="entry name" value="Tscrpt_reg_LuxR_C"/>
</dbReference>
<feature type="transmembrane region" description="Helical" evidence="7">
    <location>
        <begin position="424"/>
        <end position="443"/>
    </location>
</feature>